<dbReference type="PANTHER" id="PTHR32089:SF112">
    <property type="entry name" value="LYSOZYME-LIKE PROTEIN-RELATED"/>
    <property type="match status" value="1"/>
</dbReference>
<dbReference type="Proteomes" id="UP000577724">
    <property type="component" value="Unassembled WGS sequence"/>
</dbReference>
<gene>
    <name evidence="4" type="ORF">HP548_13090</name>
</gene>
<feature type="domain" description="Methyl-accepting transducer" evidence="3">
    <location>
        <begin position="114"/>
        <end position="284"/>
    </location>
</feature>
<organism evidence="4 5">
    <name type="scientific">Paenibacillus taichungensis</name>
    <dbReference type="NCBI Taxonomy" id="484184"/>
    <lineage>
        <taxon>Bacteria</taxon>
        <taxon>Bacillati</taxon>
        <taxon>Bacillota</taxon>
        <taxon>Bacilli</taxon>
        <taxon>Bacillales</taxon>
        <taxon>Paenibacillaceae</taxon>
        <taxon>Paenibacillus</taxon>
    </lineage>
</organism>
<keyword evidence="5" id="KW-1185">Reference proteome</keyword>
<name>A0ABX2MLU0_9BACL</name>
<reference evidence="4 5" key="1">
    <citation type="submission" date="2020-05" db="EMBL/GenBank/DDBJ databases">
        <title>Genome Sequencing of Type Strains.</title>
        <authorList>
            <person name="Lemaire J.F."/>
            <person name="Inderbitzin P."/>
            <person name="Gregorio O.A."/>
            <person name="Collins S.B."/>
            <person name="Wespe N."/>
            <person name="Knight-Connoni V."/>
        </authorList>
    </citation>
    <scope>NUCLEOTIDE SEQUENCE [LARGE SCALE GENOMIC DNA]</scope>
    <source>
        <strain evidence="4 5">DSM 19942</strain>
    </source>
</reference>
<dbReference type="RefSeq" id="WP_415640062.1">
    <property type="nucleotide sequence ID" value="NZ_CBCRYD010000001.1"/>
</dbReference>
<evidence type="ECO:0000259" key="3">
    <source>
        <dbReference type="PROSITE" id="PS50111"/>
    </source>
</evidence>
<dbReference type="SUPFAM" id="SSF58104">
    <property type="entry name" value="Methyl-accepting chemotaxis protein (MCP) signaling domain"/>
    <property type="match status" value="1"/>
</dbReference>
<protein>
    <submittedName>
        <fullName evidence="4">Chemotaxis protein</fullName>
    </submittedName>
</protein>
<dbReference type="Pfam" id="PF00015">
    <property type="entry name" value="MCPsignal"/>
    <property type="match status" value="1"/>
</dbReference>
<evidence type="ECO:0000256" key="1">
    <source>
        <dbReference type="ARBA" id="ARBA00023224"/>
    </source>
</evidence>
<dbReference type="PANTHER" id="PTHR32089">
    <property type="entry name" value="METHYL-ACCEPTING CHEMOTAXIS PROTEIN MCPB"/>
    <property type="match status" value="1"/>
</dbReference>
<dbReference type="EMBL" id="JABMCC010000108">
    <property type="protein sequence ID" value="NUU55013.1"/>
    <property type="molecule type" value="Genomic_DNA"/>
</dbReference>
<evidence type="ECO:0000256" key="2">
    <source>
        <dbReference type="PROSITE-ProRule" id="PRU00284"/>
    </source>
</evidence>
<comment type="caution">
    <text evidence="4">The sequence shown here is derived from an EMBL/GenBank/DDBJ whole genome shotgun (WGS) entry which is preliminary data.</text>
</comment>
<evidence type="ECO:0000313" key="4">
    <source>
        <dbReference type="EMBL" id="NUU55013.1"/>
    </source>
</evidence>
<dbReference type="InterPro" id="IPR004089">
    <property type="entry name" value="MCPsignal_dom"/>
</dbReference>
<dbReference type="Gene3D" id="1.10.287.950">
    <property type="entry name" value="Methyl-accepting chemotaxis protein"/>
    <property type="match status" value="1"/>
</dbReference>
<sequence length="284" mass="31150">MVLPVMNVVDALLKVMPYIRMILREPASLTVYDHEKVLYSVSTDKFNLGFNEGDPLLDGYKNFTALTNGNEASLTHLPAEYYGIELDILNVPIFDDNHQVVAIFCVSYDQSNQNQLEAIIQENQTINGNLVEMVQHVAAHAEELQATSEQILENTRLAVKNSSQINKVAGFIREISEQTNLLGLNAAIEAARVGEAGAGFGVVATEVRKLSVDAKQATSDIDISLKDVQQVIKQMEVEVSQIAASSQEQATLVSSFTDVIEKLNEAGECMKALSEQLISYSVND</sequence>
<dbReference type="PROSITE" id="PS50111">
    <property type="entry name" value="CHEMOTAXIS_TRANSDUC_2"/>
    <property type="match status" value="1"/>
</dbReference>
<dbReference type="SMART" id="SM00283">
    <property type="entry name" value="MA"/>
    <property type="match status" value="1"/>
</dbReference>
<keyword evidence="1 2" id="KW-0807">Transducer</keyword>
<proteinExistence type="predicted"/>
<evidence type="ECO:0000313" key="5">
    <source>
        <dbReference type="Proteomes" id="UP000577724"/>
    </source>
</evidence>
<accession>A0ABX2MLU0</accession>